<keyword evidence="9" id="KW-0347">Helicase</keyword>
<dbReference type="Gene3D" id="2.20.110.10">
    <property type="entry name" value="Histone H3 K4-specific methyltransferase SET7/9 N-terminal domain"/>
    <property type="match status" value="3"/>
</dbReference>
<dbReference type="FunFam" id="3.40.50.300:FF:000326">
    <property type="entry name" value="P-loop containing nucleoside triphosphate hydrolase"/>
    <property type="match status" value="1"/>
</dbReference>
<evidence type="ECO:0000313" key="18">
    <source>
        <dbReference type="Proteomes" id="UP000030755"/>
    </source>
</evidence>
<gene>
    <name evidence="17" type="ORF">O9G_002409</name>
</gene>
<accession>A0A075B1G4</accession>
<dbReference type="GO" id="GO:0005737">
    <property type="term" value="C:cytoplasm"/>
    <property type="evidence" value="ECO:0007669"/>
    <property type="project" value="UniProtKB-SubCell"/>
</dbReference>
<protein>
    <recommendedName>
        <fullName evidence="4">DNA helicase</fullName>
        <ecNumber evidence="4">3.6.4.12</ecNumber>
    </recommendedName>
</protein>
<proteinExistence type="inferred from homology"/>
<sequence length="1242" mass="142053">MESCCCPRNPKNVTADYTCSDCGLPIPEIIAATRNLELEIDELRQKYDEIIEQLNLKEEELDKISLENIKLRETEKYLSSQVQRLSEHLSDESELRKKHEKERDELNCEVEELTKKLFEEANSMVQKETKARHSIQTSMKLLEEKVKYLEKENERLSKSGVDDRDRNLTESVVFTNEVTSLFEFGDQFPDEVFDAISDVSFSKFVNYLLYLTTGSKLDFFDHEFIKEIMDTTIFPCILFDKVDPKKLLDAISGNGNPKGDCELCGEPVEIAASTVRLDGKNMNADIFCTEKINSVVYLVKILKQLKSMEQMKSFEMETSYLLFINAIRRIFYANHNMTRNLRCGKAFLMPINVQEFASQQRKLLEIERNYDVEERSRLLSTLTNNQLAQRGLAILKLKVESTATGLGGKIFRLVTLESINSGEDLTNVDKTKSGDIVSVKWNKEDEKNKDLTMNLTGIVYKVLQNKITIAFKDDVEFPDGFEEKTLKIIHLTNEVSYKRMIEAIDHLEKNYDKMMNFQTLIGSFQPTFSQSIESIPNAQYFMENSQRFLYNQFLNESQIDAILLSLLSEQISFIHGPPGTGKTCTLIEIIQQLNKPKLNFIEKPLRILVTAPSNIAVDNIVERLSNAGVDCLRIGHPARILESIFKTSLDYKIKYSNESLIVKDIRKEIDDLLASVSKKRGKRRKVWSEIKLLRKEYKERERNISSLFIKNSNIICSTLNGTAQKLLRDEEFDVLIVDECSQALLAECLIPFPKCKRVIFAGDPFQLPPTVQNPNAKDLEETVFDLFKKFNKKEYKNLSRLLNIQYRMNDRINNWSSNEFYNGKLISHHSVKNHLLSDLNKNFKDSLLSTPFLLIDTLGSNCFETVQDDSDDSKYNQGEADLAVEHLEKLISLNISQDSIAIISPYNAQVSLLRSLIKHKYLNVEIGSVDGFQGREKEAVIISLVRSNDHNDIGFLSETRRTNVAITRAKRHVCIIGNSETLTSFPFFERLVHFIFSFDRSITSWKTAKLNICNKFLAIKLLIVTLRICFFPPNVIVYTTEKMSDSESVASESKQKEPTIGTYVGERNEKGERHGKGRNTFPNGDVYDGQYLNGKRNGFGVYFFKNGAFYKGEYLDHMRHGKGLFLYPDGTRYQGEFKNNKRSGEGTYTYLNGDVYQGKWENDLKSGEGIYTYAETGSKKQGVWLNGVLQGPGQIIHADHVIEGNFKDGIMQVPATVKFNANGDVITVSEERFIGKPLTVSS</sequence>
<dbReference type="SUPFAM" id="SSF144284">
    <property type="entry name" value="Sec2 N-terminal region"/>
    <property type="match status" value="1"/>
</dbReference>
<dbReference type="FunFam" id="2.20.110.10:FF:000002">
    <property type="entry name" value="Phosphatidylinositol 4-phosphate 5-kinase 8"/>
    <property type="match status" value="1"/>
</dbReference>
<evidence type="ECO:0000256" key="6">
    <source>
        <dbReference type="ARBA" id="ARBA00022737"/>
    </source>
</evidence>
<dbReference type="GO" id="GO:0005524">
    <property type="term" value="F:ATP binding"/>
    <property type="evidence" value="ECO:0007669"/>
    <property type="project" value="UniProtKB-KW"/>
</dbReference>
<dbReference type="InterPro" id="IPR009449">
    <property type="entry name" value="Sec2_N"/>
</dbReference>
<organism evidence="17 18">
    <name type="scientific">Rozella allomycis (strain CSF55)</name>
    <dbReference type="NCBI Taxonomy" id="988480"/>
    <lineage>
        <taxon>Eukaryota</taxon>
        <taxon>Fungi</taxon>
        <taxon>Fungi incertae sedis</taxon>
        <taxon>Cryptomycota</taxon>
        <taxon>Cryptomycota incertae sedis</taxon>
        <taxon>Rozella</taxon>
    </lineage>
</organism>
<evidence type="ECO:0000256" key="8">
    <source>
        <dbReference type="ARBA" id="ARBA00022801"/>
    </source>
</evidence>
<dbReference type="CDD" id="cd18808">
    <property type="entry name" value="SF1_C_Upf1"/>
    <property type="match status" value="1"/>
</dbReference>
<dbReference type="Pfam" id="PF06428">
    <property type="entry name" value="Sec2p"/>
    <property type="match status" value="1"/>
</dbReference>
<dbReference type="InterPro" id="IPR041679">
    <property type="entry name" value="DNA2/NAM7-like_C"/>
</dbReference>
<dbReference type="InterPro" id="IPR027417">
    <property type="entry name" value="P-loop_NTPase"/>
</dbReference>
<dbReference type="Proteomes" id="UP000030755">
    <property type="component" value="Unassembled WGS sequence"/>
</dbReference>
<dbReference type="GO" id="GO:0005634">
    <property type="term" value="C:nucleus"/>
    <property type="evidence" value="ECO:0007669"/>
    <property type="project" value="UniProtKB-SubCell"/>
</dbReference>
<reference evidence="17 18" key="1">
    <citation type="journal article" date="2013" name="Curr. Biol.">
        <title>Shared signatures of parasitism and phylogenomics unite Cryptomycota and microsporidia.</title>
        <authorList>
            <person name="James T.Y."/>
            <person name="Pelin A."/>
            <person name="Bonen L."/>
            <person name="Ahrendt S."/>
            <person name="Sain D."/>
            <person name="Corradi N."/>
            <person name="Stajich J.E."/>
        </authorList>
    </citation>
    <scope>NUCLEOTIDE SEQUENCE [LARGE SCALE GENOMIC DNA]</scope>
    <source>
        <strain evidence="17 18">CSF55</strain>
    </source>
</reference>
<dbReference type="Pfam" id="PF21138">
    <property type="entry name" value="SMUBP-2_HCS1_1B"/>
    <property type="match status" value="1"/>
</dbReference>
<evidence type="ECO:0000259" key="15">
    <source>
        <dbReference type="Pfam" id="PF13087"/>
    </source>
</evidence>
<keyword evidence="12" id="KW-0175">Coiled coil</keyword>
<dbReference type="Pfam" id="PF13086">
    <property type="entry name" value="AAA_11"/>
    <property type="match status" value="1"/>
</dbReference>
<evidence type="ECO:0000256" key="4">
    <source>
        <dbReference type="ARBA" id="ARBA00012551"/>
    </source>
</evidence>
<feature type="domain" description="DNA2/NAM7 helicase helicase" evidence="14">
    <location>
        <begin position="554"/>
        <end position="772"/>
    </location>
</feature>
<evidence type="ECO:0000259" key="14">
    <source>
        <dbReference type="Pfam" id="PF13086"/>
    </source>
</evidence>
<dbReference type="GO" id="GO:0016787">
    <property type="term" value="F:hydrolase activity"/>
    <property type="evidence" value="ECO:0007669"/>
    <property type="project" value="UniProtKB-KW"/>
</dbReference>
<dbReference type="SMART" id="SM00698">
    <property type="entry name" value="MORN"/>
    <property type="match status" value="5"/>
</dbReference>
<evidence type="ECO:0000256" key="3">
    <source>
        <dbReference type="ARBA" id="ARBA00007913"/>
    </source>
</evidence>
<dbReference type="InterPro" id="IPR047187">
    <property type="entry name" value="SF1_C_Upf1"/>
</dbReference>
<dbReference type="PANTHER" id="PTHR43788:SF8">
    <property type="entry name" value="DNA-BINDING PROTEIN SMUBP-2"/>
    <property type="match status" value="1"/>
</dbReference>
<keyword evidence="10" id="KW-0067">ATP-binding</keyword>
<evidence type="ECO:0000313" key="17">
    <source>
        <dbReference type="EMBL" id="EPZ34811.1"/>
    </source>
</evidence>
<dbReference type="PANTHER" id="PTHR43788">
    <property type="entry name" value="DNA2/NAM7 HELICASE FAMILY MEMBER"/>
    <property type="match status" value="1"/>
</dbReference>
<dbReference type="InterPro" id="IPR048761">
    <property type="entry name" value="SMUBP-2_HCS1_1B"/>
</dbReference>
<name>A0A075B1G4_ROZAC</name>
<dbReference type="InterPro" id="IPR003409">
    <property type="entry name" value="MORN"/>
</dbReference>
<comment type="similarity">
    <text evidence="3">Belongs to the DNA2/NAM7 helicase family.</text>
</comment>
<dbReference type="OrthoDB" id="6513042at2759"/>
<dbReference type="AlphaFoldDB" id="A0A075B1G4"/>
<dbReference type="SUPFAM" id="SSF82185">
    <property type="entry name" value="Histone H3 K4-specific methyltransferase SET7/9 N-terminal domain"/>
    <property type="match status" value="1"/>
</dbReference>
<comment type="subcellular location">
    <subcellularLocation>
        <location evidence="2">Cytoplasm</location>
    </subcellularLocation>
    <subcellularLocation>
        <location evidence="1">Nucleus</location>
    </subcellularLocation>
</comment>
<evidence type="ECO:0000256" key="2">
    <source>
        <dbReference type="ARBA" id="ARBA00004496"/>
    </source>
</evidence>
<dbReference type="Gene3D" id="6.10.140.910">
    <property type="match status" value="1"/>
</dbReference>
<keyword evidence="8" id="KW-0378">Hydrolase</keyword>
<dbReference type="EC" id="3.6.4.12" evidence="4"/>
<dbReference type="Gene3D" id="2.40.30.270">
    <property type="match status" value="1"/>
</dbReference>
<dbReference type="Pfam" id="PF02493">
    <property type="entry name" value="MORN"/>
    <property type="match status" value="5"/>
</dbReference>
<dbReference type="Pfam" id="PF13087">
    <property type="entry name" value="AAA_12"/>
    <property type="match status" value="1"/>
</dbReference>
<dbReference type="GO" id="GO:0043139">
    <property type="term" value="F:5'-3' DNA helicase activity"/>
    <property type="evidence" value="ECO:0007669"/>
    <property type="project" value="TreeGrafter"/>
</dbReference>
<feature type="domain" description="Helicase SMUBP-2/HCS1 1B" evidence="16">
    <location>
        <begin position="358"/>
        <end position="476"/>
    </location>
</feature>
<evidence type="ECO:0000256" key="5">
    <source>
        <dbReference type="ARBA" id="ARBA00022490"/>
    </source>
</evidence>
<dbReference type="HOGENOM" id="CLU_266586_0_0_1"/>
<dbReference type="EMBL" id="KE560907">
    <property type="protein sequence ID" value="EPZ34811.1"/>
    <property type="molecule type" value="Genomic_DNA"/>
</dbReference>
<keyword evidence="11" id="KW-0539">Nucleus</keyword>
<evidence type="ECO:0000259" key="13">
    <source>
        <dbReference type="Pfam" id="PF06428"/>
    </source>
</evidence>
<feature type="domain" description="DNA2/NAM7 helicase-like C-terminal" evidence="15">
    <location>
        <begin position="786"/>
        <end position="979"/>
    </location>
</feature>
<evidence type="ECO:0000256" key="11">
    <source>
        <dbReference type="ARBA" id="ARBA00023242"/>
    </source>
</evidence>
<keyword evidence="6" id="KW-0677">Repeat</keyword>
<dbReference type="SUPFAM" id="SSF52540">
    <property type="entry name" value="P-loop containing nucleoside triphosphate hydrolases"/>
    <property type="match status" value="1"/>
</dbReference>
<evidence type="ECO:0000256" key="12">
    <source>
        <dbReference type="SAM" id="Coils"/>
    </source>
</evidence>
<evidence type="ECO:0000256" key="9">
    <source>
        <dbReference type="ARBA" id="ARBA00022806"/>
    </source>
</evidence>
<feature type="coiled-coil region" evidence="12">
    <location>
        <begin position="26"/>
        <end position="159"/>
    </location>
</feature>
<evidence type="ECO:0000256" key="7">
    <source>
        <dbReference type="ARBA" id="ARBA00022741"/>
    </source>
</evidence>
<keyword evidence="18" id="KW-1185">Reference proteome</keyword>
<dbReference type="GO" id="GO:0005694">
    <property type="term" value="C:chromosome"/>
    <property type="evidence" value="ECO:0007669"/>
    <property type="project" value="UniProtKB-ARBA"/>
</dbReference>
<dbReference type="GO" id="GO:0003723">
    <property type="term" value="F:RNA binding"/>
    <property type="evidence" value="ECO:0007669"/>
    <property type="project" value="InterPro"/>
</dbReference>
<keyword evidence="7" id="KW-0547">Nucleotide-binding</keyword>
<evidence type="ECO:0000256" key="1">
    <source>
        <dbReference type="ARBA" id="ARBA00004123"/>
    </source>
</evidence>
<dbReference type="Gene3D" id="3.40.50.300">
    <property type="entry name" value="P-loop containing nucleotide triphosphate hydrolases"/>
    <property type="match status" value="2"/>
</dbReference>
<dbReference type="InterPro" id="IPR041677">
    <property type="entry name" value="DNA2/NAM7_AAA_11"/>
</dbReference>
<evidence type="ECO:0000259" key="16">
    <source>
        <dbReference type="Pfam" id="PF21138"/>
    </source>
</evidence>
<evidence type="ECO:0000256" key="10">
    <source>
        <dbReference type="ARBA" id="ARBA00022840"/>
    </source>
</evidence>
<dbReference type="InterPro" id="IPR050534">
    <property type="entry name" value="Coronavir_polyprotein_1ab"/>
</dbReference>
<keyword evidence="5" id="KW-0963">Cytoplasm</keyword>
<feature type="domain" description="GDP/GTP exchange factor Sec2 N-terminal" evidence="13">
    <location>
        <begin position="42"/>
        <end position="148"/>
    </location>
</feature>